<dbReference type="Gene3D" id="3.40.1190.20">
    <property type="match status" value="1"/>
</dbReference>
<feature type="binding site" evidence="9">
    <location>
        <position position="251"/>
    </location>
    <ligand>
        <name>substrate</name>
    </ligand>
</feature>
<evidence type="ECO:0000256" key="1">
    <source>
        <dbReference type="ARBA" id="ARBA00022679"/>
    </source>
</evidence>
<evidence type="ECO:0000256" key="8">
    <source>
        <dbReference type="ARBA" id="ARBA00023277"/>
    </source>
</evidence>
<dbReference type="InterPro" id="IPR002139">
    <property type="entry name" value="Ribo/fructo_kinase"/>
</dbReference>
<dbReference type="GO" id="GO:0005524">
    <property type="term" value="F:ATP binding"/>
    <property type="evidence" value="ECO:0007669"/>
    <property type="project" value="UniProtKB-UniRule"/>
</dbReference>
<comment type="caution">
    <text evidence="11">The sequence shown here is derived from an EMBL/GenBank/DDBJ whole genome shotgun (WGS) entry which is preliminary data.</text>
</comment>
<feature type="binding site" evidence="9">
    <location>
        <position position="286"/>
    </location>
    <ligand>
        <name>K(+)</name>
        <dbReference type="ChEBI" id="CHEBI:29103"/>
    </ligand>
</feature>
<dbReference type="PRINTS" id="PR00990">
    <property type="entry name" value="RIBOKINASE"/>
</dbReference>
<dbReference type="EMBL" id="JAHLFV010000174">
    <property type="protein sequence ID" value="MBU3850380.1"/>
    <property type="molecule type" value="Genomic_DNA"/>
</dbReference>
<evidence type="ECO:0000256" key="7">
    <source>
        <dbReference type="ARBA" id="ARBA00022958"/>
    </source>
</evidence>
<comment type="subunit">
    <text evidence="9">Homodimer.</text>
</comment>
<keyword evidence="5 9" id="KW-0067">ATP-binding</keyword>
<name>A0A9E2L3D8_9SPIR</name>
<feature type="domain" description="Carbohydrate kinase PfkB" evidence="10">
    <location>
        <begin position="4"/>
        <end position="293"/>
    </location>
</feature>
<evidence type="ECO:0000256" key="6">
    <source>
        <dbReference type="ARBA" id="ARBA00022842"/>
    </source>
</evidence>
<proteinExistence type="inferred from homology"/>
<accession>A0A9E2L3D8</accession>
<feature type="binding site" evidence="9">
    <location>
        <position position="137"/>
    </location>
    <ligand>
        <name>substrate</name>
    </ligand>
</feature>
<dbReference type="GO" id="GO:0046872">
    <property type="term" value="F:metal ion binding"/>
    <property type="evidence" value="ECO:0007669"/>
    <property type="project" value="UniProtKB-KW"/>
</dbReference>
<dbReference type="GO" id="GO:0005737">
    <property type="term" value="C:cytoplasm"/>
    <property type="evidence" value="ECO:0007669"/>
    <property type="project" value="UniProtKB-SubCell"/>
</dbReference>
<feature type="binding site" evidence="9">
    <location>
        <position position="180"/>
    </location>
    <ligand>
        <name>ATP</name>
        <dbReference type="ChEBI" id="CHEBI:30616"/>
    </ligand>
</feature>
<gene>
    <name evidence="9" type="primary">rbsK</name>
    <name evidence="11" type="ORF">IAA16_07435</name>
</gene>
<feature type="binding site" evidence="9">
    <location>
        <begin position="219"/>
        <end position="224"/>
    </location>
    <ligand>
        <name>ATP</name>
        <dbReference type="ChEBI" id="CHEBI:30616"/>
    </ligand>
</feature>
<keyword evidence="3 9" id="KW-0547">Nucleotide-binding</keyword>
<keyword evidence="2 9" id="KW-0479">Metal-binding</keyword>
<feature type="binding site" evidence="9">
    <location>
        <position position="245"/>
    </location>
    <ligand>
        <name>K(+)</name>
        <dbReference type="ChEBI" id="CHEBI:29103"/>
    </ligand>
</feature>
<feature type="binding site" evidence="9">
    <location>
        <position position="284"/>
    </location>
    <ligand>
        <name>K(+)</name>
        <dbReference type="ChEBI" id="CHEBI:29103"/>
    </ligand>
</feature>
<dbReference type="HAMAP" id="MF_01987">
    <property type="entry name" value="Ribokinase"/>
    <property type="match status" value="1"/>
</dbReference>
<dbReference type="Proteomes" id="UP000823914">
    <property type="component" value="Unassembled WGS sequence"/>
</dbReference>
<keyword evidence="6 9" id="KW-0460">Magnesium</keyword>
<dbReference type="InterPro" id="IPR011877">
    <property type="entry name" value="Ribokinase"/>
</dbReference>
<feature type="binding site" evidence="9">
    <location>
        <begin position="10"/>
        <end position="12"/>
    </location>
    <ligand>
        <name>substrate</name>
    </ligand>
</feature>
<dbReference type="SUPFAM" id="SSF53613">
    <property type="entry name" value="Ribokinase-like"/>
    <property type="match status" value="1"/>
</dbReference>
<keyword evidence="4 9" id="KW-0418">Kinase</keyword>
<comment type="subcellular location">
    <subcellularLocation>
        <location evidence="9">Cytoplasm</location>
    </subcellularLocation>
</comment>
<feature type="active site" description="Proton acceptor" evidence="9">
    <location>
        <position position="251"/>
    </location>
</feature>
<feature type="binding site" evidence="9">
    <location>
        <position position="247"/>
    </location>
    <ligand>
        <name>K(+)</name>
        <dbReference type="ChEBI" id="CHEBI:29103"/>
    </ligand>
</feature>
<dbReference type="AlphaFoldDB" id="A0A9E2L3D8"/>
<dbReference type="EC" id="2.7.1.15" evidence="9"/>
<reference evidence="11" key="2">
    <citation type="submission" date="2021-04" db="EMBL/GenBank/DDBJ databases">
        <authorList>
            <person name="Gilroy R."/>
        </authorList>
    </citation>
    <scope>NUCLEOTIDE SEQUENCE</scope>
    <source>
        <strain evidence="11">Gambia15-2214</strain>
    </source>
</reference>
<comment type="activity regulation">
    <text evidence="9">Activated by a monovalent cation that binds near, but not in, the active site. The most likely occupant of the site in vivo is potassium. Ion binding induces a conformational change that may alter substrate affinity.</text>
</comment>
<comment type="pathway">
    <text evidence="9">Carbohydrate metabolism; D-ribose degradation; D-ribose 5-phosphate from beta-D-ribopyranose: step 2/2.</text>
</comment>
<feature type="binding site" evidence="9">
    <location>
        <begin position="38"/>
        <end position="42"/>
    </location>
    <ligand>
        <name>substrate</name>
    </ligand>
</feature>
<sequence length="304" mass="33201">MNILNFGSLNIDFVYSLDHFVQRGETITSRDLQIFSGGKGLNQSVALGRAGISVYHAGAIGEDGQFLLEVLKGAGVHTETVRFVRQERTGNAIIQKEPSGDNCIILYSGANRTITRQHIDETLALFSPGDFLLLQNEINDIAYIAEEAHKKGMTIFFNPSPMDENIFTVPLGCIDYFILNEIEARQLLDCQDNSMENLPGKILATRLLDRFPYAHFVLTLGKEGAIYIDKDGSIEQAIYEVPVVDTTAAGDTFTGFFIASLTQGLSVKQALDRATKASAITVSRIGAAPSIPTAEEVDNFILSS</sequence>
<dbReference type="GO" id="GO:0019303">
    <property type="term" value="P:D-ribose catabolic process"/>
    <property type="evidence" value="ECO:0007669"/>
    <property type="project" value="UniProtKB-UniRule"/>
</dbReference>
<organism evidence="11 12">
    <name type="scientific">Candidatus Treponema excrementipullorum</name>
    <dbReference type="NCBI Taxonomy" id="2838768"/>
    <lineage>
        <taxon>Bacteria</taxon>
        <taxon>Pseudomonadati</taxon>
        <taxon>Spirochaetota</taxon>
        <taxon>Spirochaetia</taxon>
        <taxon>Spirochaetales</taxon>
        <taxon>Treponemataceae</taxon>
        <taxon>Treponema</taxon>
    </lineage>
</organism>
<evidence type="ECO:0000259" key="10">
    <source>
        <dbReference type="Pfam" id="PF00294"/>
    </source>
</evidence>
<comment type="similarity">
    <text evidence="9">Belongs to the carbohydrate kinase PfkB family. Ribokinase subfamily.</text>
</comment>
<comment type="catalytic activity">
    <reaction evidence="9">
        <text>D-ribose + ATP = D-ribose 5-phosphate + ADP + H(+)</text>
        <dbReference type="Rhea" id="RHEA:13697"/>
        <dbReference type="ChEBI" id="CHEBI:15378"/>
        <dbReference type="ChEBI" id="CHEBI:30616"/>
        <dbReference type="ChEBI" id="CHEBI:47013"/>
        <dbReference type="ChEBI" id="CHEBI:78346"/>
        <dbReference type="ChEBI" id="CHEBI:456216"/>
        <dbReference type="EC" id="2.7.1.15"/>
    </reaction>
</comment>
<evidence type="ECO:0000256" key="4">
    <source>
        <dbReference type="ARBA" id="ARBA00022777"/>
    </source>
</evidence>
<reference evidence="11" key="1">
    <citation type="journal article" date="2021" name="PeerJ">
        <title>Extensive microbial diversity within the chicken gut microbiome revealed by metagenomics and culture.</title>
        <authorList>
            <person name="Gilroy R."/>
            <person name="Ravi A."/>
            <person name="Getino M."/>
            <person name="Pursley I."/>
            <person name="Horton D.L."/>
            <person name="Alikhan N.F."/>
            <person name="Baker D."/>
            <person name="Gharbi K."/>
            <person name="Hall N."/>
            <person name="Watson M."/>
            <person name="Adriaenssens E.M."/>
            <person name="Foster-Nyarko E."/>
            <person name="Jarju S."/>
            <person name="Secka A."/>
            <person name="Antonio M."/>
            <person name="Oren A."/>
            <person name="Chaudhuri R.R."/>
            <person name="La Ragione R."/>
            <person name="Hildebrand F."/>
            <person name="Pallen M.J."/>
        </authorList>
    </citation>
    <scope>NUCLEOTIDE SEQUENCE</scope>
    <source>
        <strain evidence="11">Gambia15-2214</strain>
    </source>
</reference>
<keyword evidence="8 9" id="KW-0119">Carbohydrate metabolism</keyword>
<evidence type="ECO:0000313" key="12">
    <source>
        <dbReference type="Proteomes" id="UP000823914"/>
    </source>
</evidence>
<dbReference type="GO" id="GO:0004747">
    <property type="term" value="F:ribokinase activity"/>
    <property type="evidence" value="ECO:0007669"/>
    <property type="project" value="UniProtKB-UniRule"/>
</dbReference>
<dbReference type="PANTHER" id="PTHR10584">
    <property type="entry name" value="SUGAR KINASE"/>
    <property type="match status" value="1"/>
</dbReference>
<keyword evidence="9" id="KW-0963">Cytoplasm</keyword>
<dbReference type="InterPro" id="IPR011611">
    <property type="entry name" value="PfkB_dom"/>
</dbReference>
<evidence type="ECO:0000256" key="3">
    <source>
        <dbReference type="ARBA" id="ARBA00022741"/>
    </source>
</evidence>
<dbReference type="InterPro" id="IPR029056">
    <property type="entry name" value="Ribokinase-like"/>
</dbReference>
<evidence type="ECO:0000256" key="2">
    <source>
        <dbReference type="ARBA" id="ARBA00022723"/>
    </source>
</evidence>
<comment type="function">
    <text evidence="9">Catalyzes the phosphorylation of ribose at O-5 in a reaction requiring ATP and magnesium. The resulting D-ribose-5-phosphate can then be used either for sythesis of nucleotides, histidine, and tryptophan, or as a component of the pentose phosphate pathway.</text>
</comment>
<comment type="caution">
    <text evidence="9">Lacks conserved residue(s) required for the propagation of feature annotation.</text>
</comment>
<keyword evidence="7 9" id="KW-0630">Potassium</keyword>
<feature type="binding site" evidence="9">
    <location>
        <begin position="250"/>
        <end position="251"/>
    </location>
    <ligand>
        <name>ATP</name>
        <dbReference type="ChEBI" id="CHEBI:30616"/>
    </ligand>
</feature>
<evidence type="ECO:0000256" key="9">
    <source>
        <dbReference type="HAMAP-Rule" id="MF_01987"/>
    </source>
</evidence>
<comment type="cofactor">
    <cofactor evidence="9">
        <name>Mg(2+)</name>
        <dbReference type="ChEBI" id="CHEBI:18420"/>
    </cofactor>
    <text evidence="9">Requires a divalent cation, most likely magnesium in vivo, as an electrophilic catalyst to aid phosphoryl group transfer. It is the chelate of the metal and the nucleotide that is the actual substrate.</text>
</comment>
<dbReference type="PANTHER" id="PTHR10584:SF166">
    <property type="entry name" value="RIBOKINASE"/>
    <property type="match status" value="1"/>
</dbReference>
<feature type="binding site" evidence="9">
    <location>
        <position position="281"/>
    </location>
    <ligand>
        <name>K(+)</name>
        <dbReference type="ChEBI" id="CHEBI:29103"/>
    </ligand>
</feature>
<keyword evidence="1 9" id="KW-0808">Transferase</keyword>
<evidence type="ECO:0000313" key="11">
    <source>
        <dbReference type="EMBL" id="MBU3850380.1"/>
    </source>
</evidence>
<evidence type="ECO:0000256" key="5">
    <source>
        <dbReference type="ARBA" id="ARBA00022840"/>
    </source>
</evidence>
<dbReference type="Pfam" id="PF00294">
    <property type="entry name" value="PfkB"/>
    <property type="match status" value="1"/>
</dbReference>
<feature type="binding site" evidence="9">
    <location>
        <position position="290"/>
    </location>
    <ligand>
        <name>K(+)</name>
        <dbReference type="ChEBI" id="CHEBI:29103"/>
    </ligand>
</feature>
<protein>
    <recommendedName>
        <fullName evidence="9">Ribokinase</fullName>
        <shortName evidence="9">RK</shortName>
        <ecNumber evidence="9">2.7.1.15</ecNumber>
    </recommendedName>
</protein>
<dbReference type="CDD" id="cd01174">
    <property type="entry name" value="ribokinase"/>
    <property type="match status" value="1"/>
</dbReference>